<keyword evidence="4 6" id="KW-1133">Transmembrane helix</keyword>
<keyword evidence="9" id="KW-1185">Reference proteome</keyword>
<evidence type="ECO:0000256" key="5">
    <source>
        <dbReference type="ARBA" id="ARBA00023136"/>
    </source>
</evidence>
<protein>
    <submittedName>
        <fullName evidence="8">Cytochrome b/b6 domain-containing protein</fullName>
    </submittedName>
</protein>
<gene>
    <name evidence="8" type="ORF">WKW79_13640</name>
</gene>
<dbReference type="RefSeq" id="WP_340335707.1">
    <property type="nucleotide sequence ID" value="NZ_JBBKZS010000005.1"/>
</dbReference>
<dbReference type="Proteomes" id="UP001367030">
    <property type="component" value="Unassembled WGS sequence"/>
</dbReference>
<name>A0ABU8X989_9BURK</name>
<feature type="transmembrane region" description="Helical" evidence="6">
    <location>
        <begin position="140"/>
        <end position="159"/>
    </location>
</feature>
<dbReference type="Gene3D" id="1.20.950.20">
    <property type="entry name" value="Transmembrane di-heme cytochromes, Chain C"/>
    <property type="match status" value="1"/>
</dbReference>
<evidence type="ECO:0000313" key="9">
    <source>
        <dbReference type="Proteomes" id="UP001367030"/>
    </source>
</evidence>
<dbReference type="InterPro" id="IPR011577">
    <property type="entry name" value="Cyt_b561_bac/Ni-Hgenase"/>
</dbReference>
<evidence type="ECO:0000256" key="2">
    <source>
        <dbReference type="ARBA" id="ARBA00022475"/>
    </source>
</evidence>
<dbReference type="PANTHER" id="PTHR30485">
    <property type="entry name" value="NI/FE-HYDROGENASE 1 B-TYPE CYTOCHROME SUBUNIT"/>
    <property type="match status" value="1"/>
</dbReference>
<evidence type="ECO:0000256" key="1">
    <source>
        <dbReference type="ARBA" id="ARBA00004651"/>
    </source>
</evidence>
<comment type="caution">
    <text evidence="8">The sequence shown here is derived from an EMBL/GenBank/DDBJ whole genome shotgun (WGS) entry which is preliminary data.</text>
</comment>
<dbReference type="PANTHER" id="PTHR30485:SF2">
    <property type="entry name" value="BLL0597 PROTEIN"/>
    <property type="match status" value="1"/>
</dbReference>
<keyword evidence="3 6" id="KW-0812">Transmembrane</keyword>
<dbReference type="EMBL" id="JBBKZS010000005">
    <property type="protein sequence ID" value="MEJ8855623.1"/>
    <property type="molecule type" value="Genomic_DNA"/>
</dbReference>
<evidence type="ECO:0000256" key="4">
    <source>
        <dbReference type="ARBA" id="ARBA00022989"/>
    </source>
</evidence>
<dbReference type="SUPFAM" id="SSF81342">
    <property type="entry name" value="Transmembrane di-heme cytochromes"/>
    <property type="match status" value="1"/>
</dbReference>
<feature type="transmembrane region" description="Helical" evidence="6">
    <location>
        <begin position="43"/>
        <end position="63"/>
    </location>
</feature>
<organism evidence="8 9">
    <name type="scientific">Variovorax robiniae</name>
    <dbReference type="NCBI Taxonomy" id="1836199"/>
    <lineage>
        <taxon>Bacteria</taxon>
        <taxon>Pseudomonadati</taxon>
        <taxon>Pseudomonadota</taxon>
        <taxon>Betaproteobacteria</taxon>
        <taxon>Burkholderiales</taxon>
        <taxon>Comamonadaceae</taxon>
        <taxon>Variovorax</taxon>
    </lineage>
</organism>
<evidence type="ECO:0000256" key="6">
    <source>
        <dbReference type="SAM" id="Phobius"/>
    </source>
</evidence>
<reference evidence="8 9" key="1">
    <citation type="submission" date="2024-03" db="EMBL/GenBank/DDBJ databases">
        <title>Novel species of the genus Variovorax.</title>
        <authorList>
            <person name="Liu Q."/>
            <person name="Xin Y.-H."/>
        </authorList>
    </citation>
    <scope>NUCLEOTIDE SEQUENCE [LARGE SCALE GENOMIC DNA]</scope>
    <source>
        <strain evidence="8 9">KACC 18901</strain>
    </source>
</reference>
<dbReference type="InterPro" id="IPR016174">
    <property type="entry name" value="Di-haem_cyt_TM"/>
</dbReference>
<dbReference type="Pfam" id="PF01292">
    <property type="entry name" value="Ni_hydr_CYTB"/>
    <property type="match status" value="1"/>
</dbReference>
<feature type="transmembrane region" description="Helical" evidence="6">
    <location>
        <begin position="99"/>
        <end position="120"/>
    </location>
</feature>
<keyword evidence="5 6" id="KW-0472">Membrane</keyword>
<evidence type="ECO:0000313" key="8">
    <source>
        <dbReference type="EMBL" id="MEJ8855623.1"/>
    </source>
</evidence>
<evidence type="ECO:0000256" key="3">
    <source>
        <dbReference type="ARBA" id="ARBA00022692"/>
    </source>
</evidence>
<feature type="domain" description="Cytochrome b561 bacterial/Ni-hydrogenase" evidence="7">
    <location>
        <begin position="12"/>
        <end position="172"/>
    </location>
</feature>
<keyword evidence="2" id="KW-1003">Cell membrane</keyword>
<accession>A0ABU8X989</accession>
<dbReference type="InterPro" id="IPR051542">
    <property type="entry name" value="Hydrogenase_cytochrome"/>
</dbReference>
<comment type="subcellular location">
    <subcellularLocation>
        <location evidence="1">Cell membrane</location>
        <topology evidence="1">Multi-pass membrane protein</topology>
    </subcellularLocation>
</comment>
<sequence length="187" mass="20621">MSHPEGEWVRTWSVLQRVLHWGLVGGIVGAWCIGEERQSLHDAAGYVALAAVSVRVLLGIVGGGNARFASFVRAPSAVLRYAGELLRGREHRYLGHNPLGGWMVLALLACTLVACISGWLYTLDAFWGMAWLDLLHRGAAWAVLGLACIHVTAVVWMSWRHRENLAASMVTGRKRSSVARRERAMRP</sequence>
<proteinExistence type="predicted"/>
<evidence type="ECO:0000259" key="7">
    <source>
        <dbReference type="Pfam" id="PF01292"/>
    </source>
</evidence>